<feature type="domain" description="TTI1 N-terminal TPR" evidence="2">
    <location>
        <begin position="6"/>
        <end position="154"/>
    </location>
</feature>
<evidence type="ECO:0000313" key="3">
    <source>
        <dbReference type="EMBL" id="KAI9263176.1"/>
    </source>
</evidence>
<dbReference type="Proteomes" id="UP001209540">
    <property type="component" value="Unassembled WGS sequence"/>
</dbReference>
<dbReference type="PANTHER" id="PTHR18460">
    <property type="entry name" value="TEL2 INTERACTING PROTEIN 1 TTI1 FAMILY MEMBER"/>
    <property type="match status" value="1"/>
</dbReference>
<dbReference type="AlphaFoldDB" id="A0AAD5K030"/>
<comment type="caution">
    <text evidence="3">The sequence shown here is derived from an EMBL/GenBank/DDBJ whole genome shotgun (WGS) entry which is preliminary data.</text>
</comment>
<dbReference type="Pfam" id="PF24173">
    <property type="entry name" value="TPR_TTI1_N"/>
    <property type="match status" value="1"/>
</dbReference>
<keyword evidence="4" id="KW-1185">Reference proteome</keyword>
<evidence type="ECO:0000313" key="4">
    <source>
        <dbReference type="Proteomes" id="UP001209540"/>
    </source>
</evidence>
<dbReference type="Pfam" id="PF24176">
    <property type="entry name" value="TPR_TTI1_2nd"/>
    <property type="match status" value="1"/>
</dbReference>
<feature type="compositionally biased region" description="Basic and acidic residues" evidence="1">
    <location>
        <begin position="651"/>
        <end position="661"/>
    </location>
</feature>
<dbReference type="InterPro" id="IPR057566">
    <property type="entry name" value="TPR_TTI1_N"/>
</dbReference>
<sequence length="671" mass="74831">MIASPPQLLEQLLILFTNFIANASKTEEEIQQLSIQCIHTTLHAVNEAGEAQQQTLREIKFRPQIAVCITALLDVIRKGDALQLRIDALHTLSTLVLTTLGEVDIIAVFLPGIASALGRTIYQKQEKENQQILSTALDVLGNVIVFVMQDERAPDFIIPKIHSLHDLLPVSTIATTIAILHIDDEYIQVASEAQLHIRDMMQVPVFEQTIIPTLKENLADSITYVPNTLISGDEGDKVTALALITGYVLILGNRHARGVLDSTITKALDAWLAAFQIDQDGLNVLEEKSQNSNKFIEFQEGGGNVHASSSWPEQQTLVYPKIRFKHLVADRTLAQAGRMLNVIGRYGSLSYWVDLYMDCFREQELDVQPQAVFIIHSLLSGASTAESNTIDAQWMANRTDNNMDETFNIKAIALHVLHEIVNLVIDPTTDSQTNVVPGGQHYKIKHELETAEILAACFGLQIVGLVACILEAEYIQDELITLLYPLLAHLGSPNVFIHTYALITLDAIALVCGQRGAQQLAVENIDYIINMVSQRISVLEDNLRAPLVLKALIRIGGPDTIDYLDDTVEEVFDALDGYHLDDWSCGQLCRVLTEIVRVVYRKNAILLELANEDAATSDQERQQKSTESQVSNEIHDLIKMNTFTRDDNDDGDKVPKNMDDIGRYFLDRQQK</sequence>
<name>A0AAD5K030_9FUNG</name>
<protein>
    <recommendedName>
        <fullName evidence="2">TTI1 N-terminal TPR domain-containing protein</fullName>
    </recommendedName>
</protein>
<feature type="region of interest" description="Disordered" evidence="1">
    <location>
        <begin position="616"/>
        <end position="661"/>
    </location>
</feature>
<dbReference type="InterPro" id="IPR052587">
    <property type="entry name" value="TELO2-interacting_protein_1"/>
</dbReference>
<dbReference type="SUPFAM" id="SSF48371">
    <property type="entry name" value="ARM repeat"/>
    <property type="match status" value="1"/>
</dbReference>
<dbReference type="EMBL" id="JAIXMP010000013">
    <property type="protein sequence ID" value="KAI9263176.1"/>
    <property type="molecule type" value="Genomic_DNA"/>
</dbReference>
<evidence type="ECO:0000259" key="2">
    <source>
        <dbReference type="Pfam" id="PF24173"/>
    </source>
</evidence>
<reference evidence="3" key="1">
    <citation type="journal article" date="2022" name="IScience">
        <title>Evolution of zygomycete secretomes and the origins of terrestrial fungal ecologies.</title>
        <authorList>
            <person name="Chang Y."/>
            <person name="Wang Y."/>
            <person name="Mondo S."/>
            <person name="Ahrendt S."/>
            <person name="Andreopoulos W."/>
            <person name="Barry K."/>
            <person name="Beard J."/>
            <person name="Benny G.L."/>
            <person name="Blankenship S."/>
            <person name="Bonito G."/>
            <person name="Cuomo C."/>
            <person name="Desiro A."/>
            <person name="Gervers K.A."/>
            <person name="Hundley H."/>
            <person name="Kuo A."/>
            <person name="LaButti K."/>
            <person name="Lang B.F."/>
            <person name="Lipzen A."/>
            <person name="O'Donnell K."/>
            <person name="Pangilinan J."/>
            <person name="Reynolds N."/>
            <person name="Sandor L."/>
            <person name="Smith M.E."/>
            <person name="Tsang A."/>
            <person name="Grigoriev I.V."/>
            <person name="Stajich J.E."/>
            <person name="Spatafora J.W."/>
        </authorList>
    </citation>
    <scope>NUCLEOTIDE SEQUENCE</scope>
    <source>
        <strain evidence="3">RSA 2281</strain>
    </source>
</reference>
<dbReference type="Pfam" id="PF21547">
    <property type="entry name" value="TTI1"/>
    <property type="match status" value="1"/>
</dbReference>
<dbReference type="GO" id="GO:0005737">
    <property type="term" value="C:cytoplasm"/>
    <property type="evidence" value="ECO:0007669"/>
    <property type="project" value="TreeGrafter"/>
</dbReference>
<dbReference type="InterPro" id="IPR049362">
    <property type="entry name" value="TTI1_rpt"/>
</dbReference>
<reference evidence="3" key="2">
    <citation type="submission" date="2023-02" db="EMBL/GenBank/DDBJ databases">
        <authorList>
            <consortium name="DOE Joint Genome Institute"/>
            <person name="Mondo S.J."/>
            <person name="Chang Y."/>
            <person name="Wang Y."/>
            <person name="Ahrendt S."/>
            <person name="Andreopoulos W."/>
            <person name="Barry K."/>
            <person name="Beard J."/>
            <person name="Benny G.L."/>
            <person name="Blankenship S."/>
            <person name="Bonito G."/>
            <person name="Cuomo C."/>
            <person name="Desiro A."/>
            <person name="Gervers K.A."/>
            <person name="Hundley H."/>
            <person name="Kuo A."/>
            <person name="LaButti K."/>
            <person name="Lang B.F."/>
            <person name="Lipzen A."/>
            <person name="O'Donnell K."/>
            <person name="Pangilinan J."/>
            <person name="Reynolds N."/>
            <person name="Sandor L."/>
            <person name="Smith M.W."/>
            <person name="Tsang A."/>
            <person name="Grigoriev I.V."/>
            <person name="Stajich J.E."/>
            <person name="Spatafora J.W."/>
        </authorList>
    </citation>
    <scope>NUCLEOTIDE SEQUENCE</scope>
    <source>
        <strain evidence="3">RSA 2281</strain>
    </source>
</reference>
<gene>
    <name evidence="3" type="ORF">BDA99DRAFT_437926</name>
</gene>
<evidence type="ECO:0000256" key="1">
    <source>
        <dbReference type="SAM" id="MobiDB-lite"/>
    </source>
</evidence>
<organism evidence="3 4">
    <name type="scientific">Phascolomyces articulosus</name>
    <dbReference type="NCBI Taxonomy" id="60185"/>
    <lineage>
        <taxon>Eukaryota</taxon>
        <taxon>Fungi</taxon>
        <taxon>Fungi incertae sedis</taxon>
        <taxon>Mucoromycota</taxon>
        <taxon>Mucoromycotina</taxon>
        <taxon>Mucoromycetes</taxon>
        <taxon>Mucorales</taxon>
        <taxon>Lichtheimiaceae</taxon>
        <taxon>Phascolomyces</taxon>
    </lineage>
</organism>
<dbReference type="PANTHER" id="PTHR18460:SF3">
    <property type="entry name" value="TELO2-INTERACTING PROTEIN 1 HOMOLOG"/>
    <property type="match status" value="1"/>
</dbReference>
<accession>A0AAD5K030</accession>
<proteinExistence type="predicted"/>
<dbReference type="InterPro" id="IPR016024">
    <property type="entry name" value="ARM-type_fold"/>
</dbReference>
<feature type="non-terminal residue" evidence="3">
    <location>
        <position position="1"/>
    </location>
</feature>